<protein>
    <submittedName>
        <fullName evidence="1">Uncharacterized protein</fullName>
    </submittedName>
</protein>
<dbReference type="EMBL" id="LRGB01002580">
    <property type="protein sequence ID" value="KZS07031.1"/>
    <property type="molecule type" value="Genomic_DNA"/>
</dbReference>
<evidence type="ECO:0000313" key="2">
    <source>
        <dbReference type="Proteomes" id="UP000076858"/>
    </source>
</evidence>
<keyword evidence="2" id="KW-1185">Reference proteome</keyword>
<comment type="caution">
    <text evidence="1">The sequence shown here is derived from an EMBL/GenBank/DDBJ whole genome shotgun (WGS) entry which is preliminary data.</text>
</comment>
<name>A0A0P6A723_9CRUS</name>
<accession>A0A0P6A723</accession>
<sequence>MMGCLCGLMGLACCGAKAVGAAICSVLGSVMSGIGVGFAVVAGGVAVVNAFASGALVTVATAVIAYIGIRYVIRCLR</sequence>
<evidence type="ECO:0000313" key="1">
    <source>
        <dbReference type="EMBL" id="KZS07031.1"/>
    </source>
</evidence>
<dbReference type="Proteomes" id="UP000076858">
    <property type="component" value="Unassembled WGS sequence"/>
</dbReference>
<proteinExistence type="predicted"/>
<reference evidence="1 2" key="1">
    <citation type="submission" date="2016-03" db="EMBL/GenBank/DDBJ databases">
        <title>EvidentialGene: Evidence-directed Construction of Genes on Genomes.</title>
        <authorList>
            <person name="Gilbert D.G."/>
            <person name="Choi J.-H."/>
            <person name="Mockaitis K."/>
            <person name="Colbourne J."/>
            <person name="Pfrender M."/>
        </authorList>
    </citation>
    <scope>NUCLEOTIDE SEQUENCE [LARGE SCALE GENOMIC DNA]</scope>
    <source>
        <strain evidence="1 2">Xinb3</strain>
        <tissue evidence="1">Complete organism</tissue>
    </source>
</reference>
<organism evidence="1 2">
    <name type="scientific">Daphnia magna</name>
    <dbReference type="NCBI Taxonomy" id="35525"/>
    <lineage>
        <taxon>Eukaryota</taxon>
        <taxon>Metazoa</taxon>
        <taxon>Ecdysozoa</taxon>
        <taxon>Arthropoda</taxon>
        <taxon>Crustacea</taxon>
        <taxon>Branchiopoda</taxon>
        <taxon>Diplostraca</taxon>
        <taxon>Cladocera</taxon>
        <taxon>Anomopoda</taxon>
        <taxon>Daphniidae</taxon>
        <taxon>Daphnia</taxon>
    </lineage>
</organism>
<dbReference type="AlphaFoldDB" id="A0A0P6A723"/>
<gene>
    <name evidence="1" type="ORF">APZ42_029584</name>
</gene>